<evidence type="ECO:0000313" key="1">
    <source>
        <dbReference type="EMBL" id="ORX46040.1"/>
    </source>
</evidence>
<sequence length="135" mass="15103">MPGGVSSINKIKGPSLMAMRRQSHRIRKAKYTVEPTVLHGKQGYGKKKQKQMERAIRNEQRFLVNAGLIEQAEEEMKGETLRWTGDRLGTNRYSFLYVTDVEQINPKKQRVQVIVPDEVLAAAAAGPGTTLGNPL</sequence>
<comment type="caution">
    <text evidence="1">The sequence shown here is derived from an EMBL/GenBank/DDBJ whole genome shotgun (WGS) entry which is preliminary data.</text>
</comment>
<evidence type="ECO:0000313" key="2">
    <source>
        <dbReference type="Proteomes" id="UP000242146"/>
    </source>
</evidence>
<dbReference type="AlphaFoldDB" id="A0A1X2G624"/>
<accession>A0A1X2G624</accession>
<gene>
    <name evidence="1" type="ORF">DM01DRAFT_1386318</name>
</gene>
<dbReference type="EMBL" id="MCGT01000039">
    <property type="protein sequence ID" value="ORX46040.1"/>
    <property type="molecule type" value="Genomic_DNA"/>
</dbReference>
<organism evidence="1 2">
    <name type="scientific">Hesseltinella vesiculosa</name>
    <dbReference type="NCBI Taxonomy" id="101127"/>
    <lineage>
        <taxon>Eukaryota</taxon>
        <taxon>Fungi</taxon>
        <taxon>Fungi incertae sedis</taxon>
        <taxon>Mucoromycota</taxon>
        <taxon>Mucoromycotina</taxon>
        <taxon>Mucoromycetes</taxon>
        <taxon>Mucorales</taxon>
        <taxon>Cunninghamellaceae</taxon>
        <taxon>Hesseltinella</taxon>
    </lineage>
</organism>
<reference evidence="1 2" key="1">
    <citation type="submission" date="2016-07" db="EMBL/GenBank/DDBJ databases">
        <title>Pervasive Adenine N6-methylation of Active Genes in Fungi.</title>
        <authorList>
            <consortium name="DOE Joint Genome Institute"/>
            <person name="Mondo S.J."/>
            <person name="Dannebaum R.O."/>
            <person name="Kuo R.C."/>
            <person name="Labutti K."/>
            <person name="Haridas S."/>
            <person name="Kuo A."/>
            <person name="Salamov A."/>
            <person name="Ahrendt S.R."/>
            <person name="Lipzen A."/>
            <person name="Sullivan W."/>
            <person name="Andreopoulos W.B."/>
            <person name="Clum A."/>
            <person name="Lindquist E."/>
            <person name="Daum C."/>
            <person name="Ramamoorthy G.K."/>
            <person name="Gryganskyi A."/>
            <person name="Culley D."/>
            <person name="Magnuson J.K."/>
            <person name="James T.Y."/>
            <person name="O'Malley M.A."/>
            <person name="Stajich J.E."/>
            <person name="Spatafora J.W."/>
            <person name="Visel A."/>
            <person name="Grigoriev I.V."/>
        </authorList>
    </citation>
    <scope>NUCLEOTIDE SEQUENCE [LARGE SCALE GENOMIC DNA]</scope>
    <source>
        <strain evidence="1 2">NRRL 3301</strain>
    </source>
</reference>
<name>A0A1X2G624_9FUNG</name>
<keyword evidence="2" id="KW-1185">Reference proteome</keyword>
<dbReference type="OrthoDB" id="2269074at2759"/>
<proteinExistence type="predicted"/>
<protein>
    <submittedName>
        <fullName evidence="1">Uncharacterized protein</fullName>
    </submittedName>
</protein>
<dbReference type="Proteomes" id="UP000242146">
    <property type="component" value="Unassembled WGS sequence"/>
</dbReference>